<evidence type="ECO:0000313" key="4">
    <source>
        <dbReference type="Proteomes" id="UP000035016"/>
    </source>
</evidence>
<accession>A0A0F7VM51</accession>
<gene>
    <name evidence="3" type="primary">sle_07870</name>
</gene>
<dbReference type="AlphaFoldDB" id="A0A0F7VM51"/>
<reference evidence="3 4" key="1">
    <citation type="submission" date="2015-02" db="EMBL/GenBank/DDBJ databases">
        <authorList>
            <person name="Gomez-Escribano P.J."/>
        </authorList>
    </citation>
    <scope>NUCLEOTIDE SEQUENCE [LARGE SCALE GENOMIC DNA]</scope>
    <source>
        <strain evidence="4">C34 (DSM 42122 / NRRL B-24963)</strain>
    </source>
</reference>
<dbReference type="RefSeq" id="WP_029386452.1">
    <property type="nucleotide sequence ID" value="NZ_AZSD01000416.1"/>
</dbReference>
<dbReference type="Gene3D" id="3.60.10.10">
    <property type="entry name" value="Endonuclease/exonuclease/phosphatase"/>
    <property type="match status" value="1"/>
</dbReference>
<evidence type="ECO:0000259" key="2">
    <source>
        <dbReference type="Pfam" id="PF03372"/>
    </source>
</evidence>
<dbReference type="Pfam" id="PF03372">
    <property type="entry name" value="Exo_endo_phos"/>
    <property type="match status" value="1"/>
</dbReference>
<evidence type="ECO:0000256" key="1">
    <source>
        <dbReference type="SAM" id="MobiDB-lite"/>
    </source>
</evidence>
<dbReference type="EMBL" id="LN831790">
    <property type="protein sequence ID" value="CQR60250.1"/>
    <property type="molecule type" value="Genomic_DNA"/>
</dbReference>
<dbReference type="SUPFAM" id="SSF56219">
    <property type="entry name" value="DNase I-like"/>
    <property type="match status" value="1"/>
</dbReference>
<protein>
    <recommendedName>
        <fullName evidence="2">Endonuclease/exonuclease/phosphatase domain-containing protein</fullName>
    </recommendedName>
</protein>
<dbReference type="KEGG" id="sle:sle_07870"/>
<evidence type="ECO:0000313" key="3">
    <source>
        <dbReference type="EMBL" id="CQR60250.1"/>
    </source>
</evidence>
<feature type="region of interest" description="Disordered" evidence="1">
    <location>
        <begin position="304"/>
        <end position="323"/>
    </location>
</feature>
<dbReference type="GO" id="GO:0003824">
    <property type="term" value="F:catalytic activity"/>
    <property type="evidence" value="ECO:0007669"/>
    <property type="project" value="InterPro"/>
</dbReference>
<dbReference type="InterPro" id="IPR005135">
    <property type="entry name" value="Endo/exonuclease/phosphatase"/>
</dbReference>
<feature type="domain" description="Endonuclease/exonuclease/phosphatase" evidence="2">
    <location>
        <begin position="57"/>
        <end position="390"/>
    </location>
</feature>
<dbReference type="InterPro" id="IPR036691">
    <property type="entry name" value="Endo/exonu/phosph_ase_sf"/>
</dbReference>
<name>A0A0F7VM51_STRLW</name>
<organism evidence="3 4">
    <name type="scientific">Streptomyces leeuwenhoekii</name>
    <dbReference type="NCBI Taxonomy" id="1437453"/>
    <lineage>
        <taxon>Bacteria</taxon>
        <taxon>Bacillati</taxon>
        <taxon>Actinomycetota</taxon>
        <taxon>Actinomycetes</taxon>
        <taxon>Kitasatosporales</taxon>
        <taxon>Streptomycetaceae</taxon>
        <taxon>Streptomyces</taxon>
    </lineage>
</organism>
<proteinExistence type="predicted"/>
<sequence length="402" mass="43286">MRRILAAFAVALAVALMAGLGHGGAGLLRDGRAATDTDRPVTRTTAADAGSVGLRTVSFNMCGGQCNDGETVHLEQVATKIGAFQPHLLMLQEVCWSQHQWFKTRYAGTYEFGFTPMLTTYTGCGVSDCSVNADSDPANDDRRCWFGQVVAARGALSNPDEIALGGERHQINQKDVGGPITRVRPERKFAALCYDAALADLPGRVVKGCSVHLRAFHDDALVNLRARTAQAARLASDLDGDIAAGKVVVVAGDFNSTPENGNSRVPRRSPTMNAFYRPETQPGGGWGVFYEADQSDQRMWEFPDEGPCTPTSPQPTGCRSGERTVTDDDFVEAEAPAEDAVEGTKYDYIFYSELTSPTKISGDPSYLFLKDAAGRNVKNPDGTDKRISDHAFYQAVGQVSAS</sequence>
<dbReference type="Proteomes" id="UP000035016">
    <property type="component" value="Chromosome Chromosome"/>
</dbReference>